<dbReference type="WBParaSite" id="PSU_v2.g10832.t1">
    <property type="protein sequence ID" value="PSU_v2.g10832.t1"/>
    <property type="gene ID" value="PSU_v2.g10832"/>
</dbReference>
<feature type="compositionally biased region" description="Basic and acidic residues" evidence="1">
    <location>
        <begin position="62"/>
        <end position="71"/>
    </location>
</feature>
<evidence type="ECO:0000313" key="3">
    <source>
        <dbReference type="WBParaSite" id="PSU_v2.g10832.t1"/>
    </source>
</evidence>
<evidence type="ECO:0000313" key="2">
    <source>
        <dbReference type="Proteomes" id="UP000887577"/>
    </source>
</evidence>
<proteinExistence type="predicted"/>
<protein>
    <submittedName>
        <fullName evidence="3">Uncharacterized protein</fullName>
    </submittedName>
</protein>
<dbReference type="Proteomes" id="UP000887577">
    <property type="component" value="Unplaced"/>
</dbReference>
<keyword evidence="2" id="KW-1185">Reference proteome</keyword>
<evidence type="ECO:0000256" key="1">
    <source>
        <dbReference type="SAM" id="MobiDB-lite"/>
    </source>
</evidence>
<sequence>MEKGRKTMSSNRRQNGGDTGGGGGGNTSTEKTNDLKNGESIEGPSKRKSKSQSLIVSRGSKSKVEDPEVAARMKRQTKKRTQDLMRMEANDQMSCVNAEAKRRTRTKRTAAGIVCLFI</sequence>
<feature type="region of interest" description="Disordered" evidence="1">
    <location>
        <begin position="1"/>
        <end position="80"/>
    </location>
</feature>
<accession>A0A914XYR9</accession>
<dbReference type="AlphaFoldDB" id="A0A914XYR9"/>
<reference evidence="3" key="1">
    <citation type="submission" date="2022-11" db="UniProtKB">
        <authorList>
            <consortium name="WormBaseParasite"/>
        </authorList>
    </citation>
    <scope>IDENTIFICATION</scope>
</reference>
<organism evidence="2 3">
    <name type="scientific">Panagrolaimus superbus</name>
    <dbReference type="NCBI Taxonomy" id="310955"/>
    <lineage>
        <taxon>Eukaryota</taxon>
        <taxon>Metazoa</taxon>
        <taxon>Ecdysozoa</taxon>
        <taxon>Nematoda</taxon>
        <taxon>Chromadorea</taxon>
        <taxon>Rhabditida</taxon>
        <taxon>Tylenchina</taxon>
        <taxon>Panagrolaimomorpha</taxon>
        <taxon>Panagrolaimoidea</taxon>
        <taxon>Panagrolaimidae</taxon>
        <taxon>Panagrolaimus</taxon>
    </lineage>
</organism>
<name>A0A914XYR9_9BILA</name>
<feature type="compositionally biased region" description="Gly residues" evidence="1">
    <location>
        <begin position="17"/>
        <end position="26"/>
    </location>
</feature>